<dbReference type="InterPro" id="IPR036005">
    <property type="entry name" value="Creatinase/aminopeptidase-like"/>
</dbReference>
<name>A0ABQ3VP13_9CHLR</name>
<sequence length="395" mass="44386">MNIEKIQRVLQDAKLDGWLFYDFRKSNPIAYQVLHLPVDAMYTRRWFYFVPAQGTPVALISAVEPHILSSLPGERVLFRTWQEMHAYLRNILPTQASVAMEYSPLNAIPYASRVDAGTIELVRSFGAEVVTSANLAQHFIAQLTEEQIYTHREAGRLLIAAKDILFAQLGADLRAGRDLNEFEVQQRFVALIRQAGLELPEDEMPIVAVNANSGNPHYEPTALQHSPIRRGDLVLFDFWAKLPRPDAVFGDYTWVAFAGARDEIPARQREVFEVVRNARDSGIAFVRERMAAGGYVEGREVDDVTRQVINKAGYGDYFVHRTGHSIGAVLHGNGANVDNFETQDERTLLPYTCNSIEPGIYLPEFGIRSEVDLLILEHDAEVTGAPVQNEIVPLL</sequence>
<accession>A0ABQ3VP13</accession>
<dbReference type="PANTHER" id="PTHR46112:SF3">
    <property type="entry name" value="AMINOPEPTIDASE YPDF"/>
    <property type="match status" value="1"/>
</dbReference>
<evidence type="ECO:0000313" key="3">
    <source>
        <dbReference type="Proteomes" id="UP000635565"/>
    </source>
</evidence>
<organism evidence="2 3">
    <name type="scientific">Dictyobacter formicarum</name>
    <dbReference type="NCBI Taxonomy" id="2778368"/>
    <lineage>
        <taxon>Bacteria</taxon>
        <taxon>Bacillati</taxon>
        <taxon>Chloroflexota</taxon>
        <taxon>Ktedonobacteria</taxon>
        <taxon>Ktedonobacterales</taxon>
        <taxon>Dictyobacteraceae</taxon>
        <taxon>Dictyobacter</taxon>
    </lineage>
</organism>
<dbReference type="PANTHER" id="PTHR46112">
    <property type="entry name" value="AMINOPEPTIDASE"/>
    <property type="match status" value="1"/>
</dbReference>
<evidence type="ECO:0000259" key="1">
    <source>
        <dbReference type="Pfam" id="PF00557"/>
    </source>
</evidence>
<dbReference type="Pfam" id="PF00557">
    <property type="entry name" value="Peptidase_M24"/>
    <property type="match status" value="1"/>
</dbReference>
<dbReference type="RefSeq" id="WP_201365506.1">
    <property type="nucleotide sequence ID" value="NZ_BNJJ01000020.1"/>
</dbReference>
<dbReference type="Proteomes" id="UP000635565">
    <property type="component" value="Unassembled WGS sequence"/>
</dbReference>
<comment type="caution">
    <text evidence="2">The sequence shown here is derived from an EMBL/GenBank/DDBJ whole genome shotgun (WGS) entry which is preliminary data.</text>
</comment>
<gene>
    <name evidence="2" type="ORF">KSZ_59860</name>
</gene>
<evidence type="ECO:0000313" key="2">
    <source>
        <dbReference type="EMBL" id="GHO87980.1"/>
    </source>
</evidence>
<keyword evidence="3" id="KW-1185">Reference proteome</keyword>
<dbReference type="Gene3D" id="3.90.230.10">
    <property type="entry name" value="Creatinase/methionine aminopeptidase superfamily"/>
    <property type="match status" value="1"/>
</dbReference>
<protein>
    <submittedName>
        <fullName evidence="2">Peptidase M24</fullName>
    </submittedName>
</protein>
<dbReference type="InterPro" id="IPR050659">
    <property type="entry name" value="Peptidase_M24B"/>
</dbReference>
<dbReference type="SUPFAM" id="SSF55920">
    <property type="entry name" value="Creatinase/aminopeptidase"/>
    <property type="match status" value="1"/>
</dbReference>
<dbReference type="EMBL" id="BNJJ01000020">
    <property type="protein sequence ID" value="GHO87980.1"/>
    <property type="molecule type" value="Genomic_DNA"/>
</dbReference>
<proteinExistence type="predicted"/>
<feature type="domain" description="Peptidase M24" evidence="1">
    <location>
        <begin position="152"/>
        <end position="375"/>
    </location>
</feature>
<dbReference type="InterPro" id="IPR000994">
    <property type="entry name" value="Pept_M24"/>
</dbReference>
<reference evidence="2 3" key="1">
    <citation type="journal article" date="2021" name="Int. J. Syst. Evol. Microbiol.">
        <title>Reticulibacter mediterranei gen. nov., sp. nov., within the new family Reticulibacteraceae fam. nov., and Ktedonospora formicarum gen. nov., sp. nov., Ktedonobacter robiniae sp. nov., Dictyobacter formicarum sp. nov. and Dictyobacter arantiisoli sp. nov., belonging to the class Ktedonobacteria.</title>
        <authorList>
            <person name="Yabe S."/>
            <person name="Zheng Y."/>
            <person name="Wang C.M."/>
            <person name="Sakai Y."/>
            <person name="Abe K."/>
            <person name="Yokota A."/>
            <person name="Donadio S."/>
            <person name="Cavaletti L."/>
            <person name="Monciardini P."/>
        </authorList>
    </citation>
    <scope>NUCLEOTIDE SEQUENCE [LARGE SCALE GENOMIC DNA]</scope>
    <source>
        <strain evidence="2 3">SOSP1-9</strain>
    </source>
</reference>